<accession>A0A411E7E5</accession>
<dbReference type="AlphaFoldDB" id="A0A411E7E5"/>
<dbReference type="Pfam" id="PF08327">
    <property type="entry name" value="AHSA1"/>
    <property type="match status" value="1"/>
</dbReference>
<dbReference type="KEGG" id="mur:EQY75_03075"/>
<dbReference type="Gene3D" id="3.30.530.20">
    <property type="match status" value="1"/>
</dbReference>
<dbReference type="InterPro" id="IPR023393">
    <property type="entry name" value="START-like_dom_sf"/>
</dbReference>
<dbReference type="CDD" id="cd07814">
    <property type="entry name" value="SRPBCC_CalC_Aha1-like"/>
    <property type="match status" value="1"/>
</dbReference>
<evidence type="ECO:0000259" key="2">
    <source>
        <dbReference type="Pfam" id="PF08327"/>
    </source>
</evidence>
<evidence type="ECO:0000313" key="4">
    <source>
        <dbReference type="Proteomes" id="UP000290889"/>
    </source>
</evidence>
<evidence type="ECO:0000256" key="1">
    <source>
        <dbReference type="ARBA" id="ARBA00006817"/>
    </source>
</evidence>
<feature type="domain" description="Activator of Hsp90 ATPase homologue 1/2-like C-terminal" evidence="2">
    <location>
        <begin position="17"/>
        <end position="146"/>
    </location>
</feature>
<proteinExistence type="inferred from homology"/>
<dbReference type="Proteomes" id="UP000290889">
    <property type="component" value="Chromosome"/>
</dbReference>
<comment type="similarity">
    <text evidence="1">Belongs to the AHA1 family.</text>
</comment>
<dbReference type="InterPro" id="IPR013538">
    <property type="entry name" value="ASHA1/2-like_C"/>
</dbReference>
<gene>
    <name evidence="3" type="ORF">EQY75_03075</name>
</gene>
<dbReference type="SUPFAM" id="SSF55961">
    <property type="entry name" value="Bet v1-like"/>
    <property type="match status" value="1"/>
</dbReference>
<name>A0A411E7E5_9FLAO</name>
<keyword evidence="4" id="KW-1185">Reference proteome</keyword>
<protein>
    <submittedName>
        <fullName evidence="3">SRPBCC domain-containing protein</fullName>
    </submittedName>
</protein>
<dbReference type="RefSeq" id="WP_129602785.1">
    <property type="nucleotide sequence ID" value="NZ_CP035544.1"/>
</dbReference>
<evidence type="ECO:0000313" key="3">
    <source>
        <dbReference type="EMBL" id="QBA63621.1"/>
    </source>
</evidence>
<dbReference type="EMBL" id="CP035544">
    <property type="protein sequence ID" value="QBA63621.1"/>
    <property type="molecule type" value="Genomic_DNA"/>
</dbReference>
<reference evidence="3 4" key="1">
    <citation type="submission" date="2019-01" db="EMBL/GenBank/DDBJ databases">
        <title>Muriicola soli sp. nov., isolated from soil.</title>
        <authorList>
            <person name="Kang H.J."/>
            <person name="Kim S.B."/>
        </authorList>
    </citation>
    <scope>NUCLEOTIDE SEQUENCE [LARGE SCALE GENOMIC DNA]</scope>
    <source>
        <strain evidence="3 4">MMS17-SY002</strain>
    </source>
</reference>
<dbReference type="OrthoDB" id="9800631at2"/>
<sequence length="171" mass="19839">MASLGFESFTKKIYIRTSTAKVYHCWATQEGLCSWFLREAIFKNSAGKIKAPDIEIEKGDSYTWRWHNWDGEEQGEIITANGKDQIEFTFAEFCRVIVRMETENDQVLLTLIQTNIPTDEKNKMNIHVGCSNGWTFWLANLKAYLEHGILLNETRNDLRNIPLASFHFVNI</sequence>
<organism evidence="3 4">
    <name type="scientific">Muriicola soli</name>
    <dbReference type="NCBI Taxonomy" id="2507538"/>
    <lineage>
        <taxon>Bacteria</taxon>
        <taxon>Pseudomonadati</taxon>
        <taxon>Bacteroidota</taxon>
        <taxon>Flavobacteriia</taxon>
        <taxon>Flavobacteriales</taxon>
        <taxon>Flavobacteriaceae</taxon>
        <taxon>Muriicola</taxon>
    </lineage>
</organism>